<dbReference type="InterPro" id="IPR001424">
    <property type="entry name" value="SOD_Cu_Zn_dom"/>
</dbReference>
<dbReference type="PANTHER" id="PTHR10003">
    <property type="entry name" value="SUPEROXIDE DISMUTASE CU-ZN -RELATED"/>
    <property type="match status" value="1"/>
</dbReference>
<reference evidence="5 6" key="1">
    <citation type="journal article" date="2013" name="Mar. Genomics">
        <title>Expression of sulfatases in Rhodopirellula baltica and the diversity of sulfatases in the genus Rhodopirellula.</title>
        <authorList>
            <person name="Wegner C.E."/>
            <person name="Richter-Heitmann T."/>
            <person name="Klindworth A."/>
            <person name="Klockow C."/>
            <person name="Richter M."/>
            <person name="Achstetter T."/>
            <person name="Glockner F.O."/>
            <person name="Harder J."/>
        </authorList>
    </citation>
    <scope>NUCLEOTIDE SEQUENCE [LARGE SCALE GENOMIC DNA]</scope>
    <source>
        <strain evidence="5 6">SM41</strain>
    </source>
</reference>
<dbReference type="InterPro" id="IPR024134">
    <property type="entry name" value="SOD_Cu/Zn_/chaperone"/>
</dbReference>
<feature type="compositionally biased region" description="Polar residues" evidence="2">
    <location>
        <begin position="54"/>
        <end position="66"/>
    </location>
</feature>
<dbReference type="CDD" id="cd00305">
    <property type="entry name" value="Cu-Zn_Superoxide_Dismutase"/>
    <property type="match status" value="1"/>
</dbReference>
<comment type="similarity">
    <text evidence="1">Belongs to the Cu-Zn superoxide dismutase family.</text>
</comment>
<dbReference type="GO" id="GO:0005507">
    <property type="term" value="F:copper ion binding"/>
    <property type="evidence" value="ECO:0007669"/>
    <property type="project" value="InterPro"/>
</dbReference>
<organism evidence="5 6">
    <name type="scientific">Rhodopirellula sallentina SM41</name>
    <dbReference type="NCBI Taxonomy" id="1263870"/>
    <lineage>
        <taxon>Bacteria</taxon>
        <taxon>Pseudomonadati</taxon>
        <taxon>Planctomycetota</taxon>
        <taxon>Planctomycetia</taxon>
        <taxon>Pirellulales</taxon>
        <taxon>Pirellulaceae</taxon>
        <taxon>Rhodopirellula</taxon>
    </lineage>
</organism>
<evidence type="ECO:0000256" key="2">
    <source>
        <dbReference type="SAM" id="MobiDB-lite"/>
    </source>
</evidence>
<feature type="region of interest" description="Disordered" evidence="2">
    <location>
        <begin position="107"/>
        <end position="148"/>
    </location>
</feature>
<protein>
    <submittedName>
        <fullName evidence="5">Superoxide dismutase (Cu-Zn)</fullName>
    </submittedName>
</protein>
<accession>M5U402</accession>
<gene>
    <name evidence="5" type="ORF">RSSM_05951</name>
</gene>
<feature type="signal peptide" evidence="3">
    <location>
        <begin position="1"/>
        <end position="22"/>
    </location>
</feature>
<dbReference type="Gene3D" id="2.60.40.200">
    <property type="entry name" value="Superoxide dismutase, copper/zinc binding domain"/>
    <property type="match status" value="1"/>
</dbReference>
<name>M5U402_9BACT</name>
<dbReference type="InterPro" id="IPR018152">
    <property type="entry name" value="SOD_Cu/Zn_BS"/>
</dbReference>
<evidence type="ECO:0000256" key="1">
    <source>
        <dbReference type="ARBA" id="ARBA00010457"/>
    </source>
</evidence>
<dbReference type="OrthoDB" id="9792957at2"/>
<dbReference type="RefSeq" id="WP_008687248.1">
    <property type="nucleotide sequence ID" value="NZ_ANOH01000415.1"/>
</dbReference>
<dbReference type="SUPFAM" id="SSF49329">
    <property type="entry name" value="Cu,Zn superoxide dismutase-like"/>
    <property type="match status" value="1"/>
</dbReference>
<dbReference type="EMBL" id="ANOH01000415">
    <property type="protein sequence ID" value="EMI52596.1"/>
    <property type="molecule type" value="Genomic_DNA"/>
</dbReference>
<dbReference type="Pfam" id="PF00080">
    <property type="entry name" value="Sod_Cu"/>
    <property type="match status" value="1"/>
</dbReference>
<dbReference type="GO" id="GO:0006801">
    <property type="term" value="P:superoxide metabolic process"/>
    <property type="evidence" value="ECO:0007669"/>
    <property type="project" value="InterPro"/>
</dbReference>
<evidence type="ECO:0000259" key="4">
    <source>
        <dbReference type="Pfam" id="PF00080"/>
    </source>
</evidence>
<proteinExistence type="inferred from homology"/>
<keyword evidence="6" id="KW-1185">Reference proteome</keyword>
<comment type="caution">
    <text evidence="5">The sequence shown here is derived from an EMBL/GenBank/DDBJ whole genome shotgun (WGS) entry which is preliminary data.</text>
</comment>
<feature type="chain" id="PRO_5004072885" evidence="3">
    <location>
        <begin position="23"/>
        <end position="214"/>
    </location>
</feature>
<sequence length="214" mass="22699">MRFLSPLRFTAQLVLLVFLAGCDDNIDANSPLADTEPSTTQNVDVANAPPNALENESATDDSVQNTQPITASTTLVAIGDNDVEGTIEFVQRGDTVKVTGEVRGLSPGKHGFHVHEKGDLSDTETGKSAGGHFNPTNQEHGKPSEEKRHVGDLGNIEANEDGVAKIDITDEVISLDGPNSIIGRSLMIHEGEDQFTQPTGDAGGRVAFGKIEKN</sequence>
<feature type="region of interest" description="Disordered" evidence="2">
    <location>
        <begin position="30"/>
        <end position="66"/>
    </location>
</feature>
<dbReference type="PROSITE" id="PS00087">
    <property type="entry name" value="SOD_CU_ZN_1"/>
    <property type="match status" value="1"/>
</dbReference>
<dbReference type="Proteomes" id="UP000011885">
    <property type="component" value="Unassembled WGS sequence"/>
</dbReference>
<dbReference type="PROSITE" id="PS51257">
    <property type="entry name" value="PROKAR_LIPOPROTEIN"/>
    <property type="match status" value="1"/>
</dbReference>
<feature type="domain" description="Superoxide dismutase copper/zinc binding" evidence="4">
    <location>
        <begin position="83"/>
        <end position="211"/>
    </location>
</feature>
<feature type="compositionally biased region" description="Basic and acidic residues" evidence="2">
    <location>
        <begin position="139"/>
        <end position="148"/>
    </location>
</feature>
<dbReference type="PRINTS" id="PR00068">
    <property type="entry name" value="CUZNDISMTASE"/>
</dbReference>
<dbReference type="PATRIC" id="fig|1263870.3.peg.6307"/>
<feature type="region of interest" description="Disordered" evidence="2">
    <location>
        <begin position="193"/>
        <end position="214"/>
    </location>
</feature>
<evidence type="ECO:0000313" key="5">
    <source>
        <dbReference type="EMBL" id="EMI52596.1"/>
    </source>
</evidence>
<dbReference type="InterPro" id="IPR036423">
    <property type="entry name" value="SOD-like_Cu/Zn_dom_sf"/>
</dbReference>
<keyword evidence="3" id="KW-0732">Signal</keyword>
<dbReference type="AlphaFoldDB" id="M5U402"/>
<evidence type="ECO:0000256" key="3">
    <source>
        <dbReference type="SAM" id="SignalP"/>
    </source>
</evidence>
<evidence type="ECO:0000313" key="6">
    <source>
        <dbReference type="Proteomes" id="UP000011885"/>
    </source>
</evidence>